<comment type="caution">
    <text evidence="1">The sequence shown here is derived from an EMBL/GenBank/DDBJ whole genome shotgun (WGS) entry which is preliminary data.</text>
</comment>
<dbReference type="EMBL" id="JAIWYP010000013">
    <property type="protein sequence ID" value="KAH3716784.1"/>
    <property type="molecule type" value="Genomic_DNA"/>
</dbReference>
<proteinExistence type="predicted"/>
<accession>A0A9D4C444</accession>
<evidence type="ECO:0000313" key="2">
    <source>
        <dbReference type="Proteomes" id="UP000828390"/>
    </source>
</evidence>
<dbReference type="AlphaFoldDB" id="A0A9D4C444"/>
<organism evidence="1 2">
    <name type="scientific">Dreissena polymorpha</name>
    <name type="common">Zebra mussel</name>
    <name type="synonym">Mytilus polymorpha</name>
    <dbReference type="NCBI Taxonomy" id="45954"/>
    <lineage>
        <taxon>Eukaryota</taxon>
        <taxon>Metazoa</taxon>
        <taxon>Spiralia</taxon>
        <taxon>Lophotrochozoa</taxon>
        <taxon>Mollusca</taxon>
        <taxon>Bivalvia</taxon>
        <taxon>Autobranchia</taxon>
        <taxon>Heteroconchia</taxon>
        <taxon>Euheterodonta</taxon>
        <taxon>Imparidentia</taxon>
        <taxon>Neoheterodontei</taxon>
        <taxon>Myida</taxon>
        <taxon>Dreissenoidea</taxon>
        <taxon>Dreissenidae</taxon>
        <taxon>Dreissena</taxon>
    </lineage>
</organism>
<reference evidence="1" key="1">
    <citation type="journal article" date="2019" name="bioRxiv">
        <title>The Genome of the Zebra Mussel, Dreissena polymorpha: A Resource for Invasive Species Research.</title>
        <authorList>
            <person name="McCartney M.A."/>
            <person name="Auch B."/>
            <person name="Kono T."/>
            <person name="Mallez S."/>
            <person name="Zhang Y."/>
            <person name="Obille A."/>
            <person name="Becker A."/>
            <person name="Abrahante J.E."/>
            <person name="Garbe J."/>
            <person name="Badalamenti J.P."/>
            <person name="Herman A."/>
            <person name="Mangelson H."/>
            <person name="Liachko I."/>
            <person name="Sullivan S."/>
            <person name="Sone E.D."/>
            <person name="Koren S."/>
            <person name="Silverstein K.A.T."/>
            <person name="Beckman K.B."/>
            <person name="Gohl D.M."/>
        </authorList>
    </citation>
    <scope>NUCLEOTIDE SEQUENCE</scope>
    <source>
        <strain evidence="1">Duluth1</strain>
        <tissue evidence="1">Whole animal</tissue>
    </source>
</reference>
<evidence type="ECO:0000313" key="1">
    <source>
        <dbReference type="EMBL" id="KAH3716784.1"/>
    </source>
</evidence>
<gene>
    <name evidence="1" type="ORF">DPMN_059513</name>
</gene>
<keyword evidence="2" id="KW-1185">Reference proteome</keyword>
<reference evidence="1" key="2">
    <citation type="submission" date="2020-11" db="EMBL/GenBank/DDBJ databases">
        <authorList>
            <person name="McCartney M.A."/>
            <person name="Auch B."/>
            <person name="Kono T."/>
            <person name="Mallez S."/>
            <person name="Becker A."/>
            <person name="Gohl D.M."/>
            <person name="Silverstein K.A.T."/>
            <person name="Koren S."/>
            <person name="Bechman K.B."/>
            <person name="Herman A."/>
            <person name="Abrahante J.E."/>
            <person name="Garbe J."/>
        </authorList>
    </citation>
    <scope>NUCLEOTIDE SEQUENCE</scope>
    <source>
        <strain evidence="1">Duluth1</strain>
        <tissue evidence="1">Whole animal</tissue>
    </source>
</reference>
<sequence>MDLSLEQVVNFPTRQQNTLDLVFMPHPNFKIRCKPLPPIGSKSDHDIVLLDTAYKPFRARLPRRKIFLWKKADIQCIKQHRLHILRFRNRFY</sequence>
<protein>
    <submittedName>
        <fullName evidence="1">Uncharacterized protein</fullName>
    </submittedName>
</protein>
<name>A0A9D4C444_DREPO</name>
<dbReference type="Proteomes" id="UP000828390">
    <property type="component" value="Unassembled WGS sequence"/>
</dbReference>